<dbReference type="InterPro" id="IPR047473">
    <property type="entry name" value="CBD_RBP1-like"/>
</dbReference>
<feature type="compositionally biased region" description="Polar residues" evidence="1">
    <location>
        <begin position="289"/>
        <end position="298"/>
    </location>
</feature>
<name>A0ABM1PWJ7_DROAR</name>
<evidence type="ECO:0000313" key="3">
    <source>
        <dbReference type="Proteomes" id="UP000694904"/>
    </source>
</evidence>
<dbReference type="Pfam" id="PF11717">
    <property type="entry name" value="Tudor-knot"/>
    <property type="match status" value="1"/>
</dbReference>
<feature type="compositionally biased region" description="Low complexity" evidence="1">
    <location>
        <begin position="191"/>
        <end position="213"/>
    </location>
</feature>
<feature type="compositionally biased region" description="Polar residues" evidence="1">
    <location>
        <begin position="24"/>
        <end position="36"/>
    </location>
</feature>
<feature type="compositionally biased region" description="Low complexity" evidence="1">
    <location>
        <begin position="42"/>
        <end position="64"/>
    </location>
</feature>
<feature type="compositionally biased region" description="Low complexity" evidence="1">
    <location>
        <begin position="1526"/>
        <end position="1557"/>
    </location>
</feature>
<gene>
    <name evidence="4" type="primary">LOC108619483</name>
</gene>
<evidence type="ECO:0000313" key="4">
    <source>
        <dbReference type="RefSeq" id="XP_017871583.1"/>
    </source>
</evidence>
<feature type="region of interest" description="Disordered" evidence="1">
    <location>
        <begin position="1490"/>
        <end position="1509"/>
    </location>
</feature>
<evidence type="ECO:0000256" key="1">
    <source>
        <dbReference type="SAM" id="MobiDB-lite"/>
    </source>
</evidence>
<feature type="compositionally biased region" description="Low complexity" evidence="1">
    <location>
        <begin position="1430"/>
        <end position="1440"/>
    </location>
</feature>
<evidence type="ECO:0000259" key="2">
    <source>
        <dbReference type="SMART" id="SM00298"/>
    </source>
</evidence>
<keyword evidence="3" id="KW-1185">Reference proteome</keyword>
<feature type="domain" description="Chromo" evidence="2">
    <location>
        <begin position="125"/>
        <end position="175"/>
    </location>
</feature>
<feature type="compositionally biased region" description="Polar residues" evidence="1">
    <location>
        <begin position="488"/>
        <end position="500"/>
    </location>
</feature>
<dbReference type="InterPro" id="IPR000953">
    <property type="entry name" value="Chromo/chromo_shadow_dom"/>
</dbReference>
<feature type="compositionally biased region" description="Low complexity" evidence="1">
    <location>
        <begin position="1668"/>
        <end position="1694"/>
    </location>
</feature>
<dbReference type="InterPro" id="IPR025995">
    <property type="entry name" value="Tudor-knot"/>
</dbReference>
<protein>
    <submittedName>
        <fullName evidence="4">Mucin-19 isoform X3</fullName>
    </submittedName>
</protein>
<dbReference type="RefSeq" id="XP_017871583.1">
    <property type="nucleotide sequence ID" value="XM_018016094.1"/>
</dbReference>
<feature type="region of interest" description="Disordered" evidence="1">
    <location>
        <begin position="1193"/>
        <end position="1231"/>
    </location>
</feature>
<feature type="compositionally biased region" description="Basic and acidic residues" evidence="1">
    <location>
        <begin position="548"/>
        <end position="582"/>
    </location>
</feature>
<dbReference type="InterPro" id="IPR051232">
    <property type="entry name" value="ARID/SWI1_ChromRemod"/>
</dbReference>
<feature type="compositionally biased region" description="Low complexity" evidence="1">
    <location>
        <begin position="325"/>
        <end position="338"/>
    </location>
</feature>
<sequence length="1766" mass="180927">MPLAKIKASSVSTRNSMDKEPSAGGSNASSKATSETQRSRDASPTTATGTATTAASTATSTGASTKKEKHQQRKQVEKGDEKRGKRKKDEITVEKIDTGDFVVGIGDKLKVNYHEKKSPSSHGSTYEAKVIEISVQRGVPMYLVHYTGWNNRYDEWVPRERIAENLTKGSKQKTRTISTSSANSGGAPAQAASTAGNSSNNNNGNSSNSGPNASLPPKDGSGKAEQQQQPPGPGTGPSASLLQGLTKTPTSSAALTTQSGSKRGRGRSDSMPPRSTTPSSVASNSSRTKSPAASQSLAQLKHKRPTRTLPMSSSSSSNNQGRRISASASISANVSDASMGSDSDTDSDEPVRRPKRLNAKDAQQQQQQSKAKAATASGKKVAPIRRTTGSDDSDDDDDEEQQQPTPSSSGKQQSQAAQQQQQQQQQATAIQRPRAGNRAMSSGGAGKGRDYDLSEIRSELKGFQPQLLERKEAIKSEPSDVQAKQEPKTGSSTEQSSETDSYMDEDSQSSEKLPYRKQQQQQQSTTSDKRKGAAATAAPSGSTADLDTPIKKESEKPHIKHETLTGEDRKPFKVEPKEEQAKPFHSGADIKPTTTTSIIAPARFGANSSSNSSGGGGGTAKCTSVIVEKPLTMIKKTEKSETTTASTATAAAGGAGAGAGTGATMSPGQKLELLKKLQAGGSLGLERGKKFAEPVQHKETATLKVELPAACSPSSSSSSSSSFCSSSNNSAATSASLSSSSATRSLPDMSKLEISSGTTTTTTTTAAAAATAAAGTGKESKYSNVGGGGGGAAAAGGAAGINNSNLTSGIKRLSSDVYEFKDTEPFEFEKRISPMACGTSVIASSSSSSSTPPAPAPVIVSAAARKQALKMIPIPRSIEHQLPHVGHEPATRGYAAGTAAAGGATAAGATAATSTPSKAKKRGSPLKEASLTALEKPKLIKVEQQQQQQATAAAQSSPAASPNSVKSSAASASGAGSKAQAGNAAGCNAAAAGTVAAGAQLTPGHPHATPFDVLRRSPSFNLNIVALNEELAQTVQETTRALNVALQPLPDALQLPATPPAATGAPAAGAGAGAASGSGSVSAAFTPVIAVPVSPKLSTPPQAMGVAKTTQQQQQIVGSPFMETRNVFELSTSNEGSGYSSGESNKDNKLEKLENVKILLAGSGAGSFDLDAVKYEQKPTSIADKVLKAISQKKEEVEQSKTKIQTESNTDKDEPPQQQPLPHPSSLKVEPNSISSTLKLDTLSLLSEPLKVQTGSGLPSVLSELYHRTSSSNSPETKSILDASLPAKNNELSETIQKLECAIQRKTPVAGQSLGSSLAGTPPVTAAVGTASFSDESMDSTDSEQRLVIEDVIAEEPNTATELKSPMSEGVGGLMGSAPVKLELAAAGSKPLTGVQAPIALKPVYMMGVPMSMNVFLNKEQSTVPPTTSPTPTGTTATAAGAGAAGATGAAAAAGAAATHTALPPVLSAPGVPVVVPEIPVSVVVALRHSPGSASPASPKPDAKQTPKQLLSATDEGGLLLKPYTAQASPPLPEAQAQAQAQTQAQAQSHSQAQSLAVEAKASPSPLPRPFALYQQAKELPMHVSPAAGSPLISEASHTEAAINLLCEETIPGSPAPNYSSKDEPTGNTLGLALGTGGAAVTSSSAVSSTLTIPGIAPLPPDTPSPRANQAALAGQSAPAASVSPNSSPESPASQDDSSEETGSSKKHAELESNSALSSRRKRRAKASESNVQSAVCHFLGKRRRQQINNMRKTAATTGNSWLRYG</sequence>
<feature type="compositionally biased region" description="Low complexity" evidence="1">
    <location>
        <begin position="642"/>
        <end position="652"/>
    </location>
</feature>
<feature type="compositionally biased region" description="Polar residues" evidence="1">
    <location>
        <begin position="175"/>
        <end position="184"/>
    </location>
</feature>
<accession>A0ABM1PWJ7</accession>
<dbReference type="Gene3D" id="2.30.30.140">
    <property type="match status" value="1"/>
</dbReference>
<feature type="compositionally biased region" description="Low complexity" evidence="1">
    <location>
        <begin position="707"/>
        <end position="743"/>
    </location>
</feature>
<dbReference type="Proteomes" id="UP000694904">
    <property type="component" value="Chromosome X"/>
</dbReference>
<feature type="region of interest" description="Disordered" evidence="1">
    <location>
        <begin position="1655"/>
        <end position="1734"/>
    </location>
</feature>
<feature type="region of interest" description="Disordered" evidence="1">
    <location>
        <begin position="1421"/>
        <end position="1440"/>
    </location>
</feature>
<feature type="compositionally biased region" description="Basic and acidic residues" evidence="1">
    <location>
        <begin position="468"/>
        <end position="487"/>
    </location>
</feature>
<feature type="region of interest" description="Disordered" evidence="1">
    <location>
        <begin position="1"/>
        <end position="89"/>
    </location>
</feature>
<feature type="compositionally biased region" description="Low complexity" evidence="1">
    <location>
        <begin position="533"/>
        <end position="544"/>
    </location>
</feature>
<feature type="compositionally biased region" description="Polar residues" evidence="1">
    <location>
        <begin position="238"/>
        <end position="258"/>
    </location>
</feature>
<reference evidence="3" key="2">
    <citation type="journal article" date="2016" name="G3 (Bethesda)">
        <title>Genome Evolution in Three Species of Cactophilic Drosophila.</title>
        <authorList>
            <person name="Sanchez-Flores A."/>
            <person name="Penazola F."/>
            <person name="Carpinteyro-Ponce J."/>
            <person name="Nazario-Yepiz N."/>
            <person name="Abreu-Goodger C."/>
            <person name="Machado C.A."/>
            <person name="Markow T.A."/>
        </authorList>
    </citation>
    <scope>NUCLEOTIDE SEQUENCE [LARGE SCALE GENOMIC DNA]</scope>
</reference>
<feature type="compositionally biased region" description="Basic and acidic residues" evidence="1">
    <location>
        <begin position="447"/>
        <end position="460"/>
    </location>
</feature>
<reference evidence="3" key="1">
    <citation type="journal article" date="1997" name="Nucleic Acids Res.">
        <title>tRNAscan-SE: a program for improved detection of transfer RNA genes in genomic sequence.</title>
        <authorList>
            <person name="Lowe T.M."/>
            <person name="Eddy S.R."/>
        </authorList>
    </citation>
    <scope>NUCLEOTIDE SEQUENCE [LARGE SCALE GENOMIC DNA]</scope>
</reference>
<feature type="compositionally biased region" description="Basic and acidic residues" evidence="1">
    <location>
        <begin position="686"/>
        <end position="701"/>
    </location>
</feature>
<feature type="region of interest" description="Disordered" evidence="1">
    <location>
        <begin position="167"/>
        <end position="593"/>
    </location>
</feature>
<dbReference type="CDD" id="cd18641">
    <property type="entry name" value="CBD_RBP1_like"/>
    <property type="match status" value="1"/>
</dbReference>
<dbReference type="InterPro" id="IPR016197">
    <property type="entry name" value="Chromo-like_dom_sf"/>
</dbReference>
<dbReference type="GeneID" id="108619483"/>
<reference evidence="4" key="3">
    <citation type="submission" date="2025-08" db="UniProtKB">
        <authorList>
            <consortium name="RefSeq"/>
        </authorList>
    </citation>
    <scope>IDENTIFICATION</scope>
    <source>
        <tissue evidence="4">Whole organism</tissue>
    </source>
</reference>
<feature type="compositionally biased region" description="Low complexity" evidence="1">
    <location>
        <begin position="276"/>
        <end position="288"/>
    </location>
</feature>
<dbReference type="PANTHER" id="PTHR13964">
    <property type="entry name" value="RBP-RELATED"/>
    <property type="match status" value="1"/>
</dbReference>
<feature type="compositionally biased region" description="Basic and acidic residues" evidence="1">
    <location>
        <begin position="74"/>
        <end position="89"/>
    </location>
</feature>
<feature type="compositionally biased region" description="Low complexity" evidence="1">
    <location>
        <begin position="412"/>
        <end position="431"/>
    </location>
</feature>
<feature type="region of interest" description="Disordered" evidence="1">
    <location>
        <begin position="633"/>
        <end position="666"/>
    </location>
</feature>
<dbReference type="SUPFAM" id="SSF54160">
    <property type="entry name" value="Chromo domain-like"/>
    <property type="match status" value="1"/>
</dbReference>
<dbReference type="PANTHER" id="PTHR13964:SF27">
    <property type="entry name" value="HAT-TRICK, ISOFORM D"/>
    <property type="match status" value="1"/>
</dbReference>
<proteinExistence type="predicted"/>
<feature type="region of interest" description="Disordered" evidence="1">
    <location>
        <begin position="686"/>
        <end position="765"/>
    </location>
</feature>
<feature type="region of interest" description="Disordered" evidence="1">
    <location>
        <begin position="907"/>
        <end position="981"/>
    </location>
</feature>
<feature type="compositionally biased region" description="Acidic residues" evidence="1">
    <location>
        <begin position="391"/>
        <end position="401"/>
    </location>
</feature>
<feature type="region of interest" description="Disordered" evidence="1">
    <location>
        <begin position="1524"/>
        <end position="1565"/>
    </location>
</feature>
<organism evidence="3 4">
    <name type="scientific">Drosophila arizonae</name>
    <name type="common">Fruit fly</name>
    <dbReference type="NCBI Taxonomy" id="7263"/>
    <lineage>
        <taxon>Eukaryota</taxon>
        <taxon>Metazoa</taxon>
        <taxon>Ecdysozoa</taxon>
        <taxon>Arthropoda</taxon>
        <taxon>Hexapoda</taxon>
        <taxon>Insecta</taxon>
        <taxon>Pterygota</taxon>
        <taxon>Neoptera</taxon>
        <taxon>Endopterygota</taxon>
        <taxon>Diptera</taxon>
        <taxon>Brachycera</taxon>
        <taxon>Muscomorpha</taxon>
        <taxon>Ephydroidea</taxon>
        <taxon>Drosophilidae</taxon>
        <taxon>Drosophila</taxon>
    </lineage>
</organism>
<feature type="compositionally biased region" description="Low complexity" evidence="1">
    <location>
        <begin position="944"/>
        <end position="981"/>
    </location>
</feature>
<feature type="compositionally biased region" description="Low complexity" evidence="1">
    <location>
        <begin position="360"/>
        <end position="380"/>
    </location>
</feature>
<dbReference type="SMART" id="SM00298">
    <property type="entry name" value="CHROMO"/>
    <property type="match status" value="1"/>
</dbReference>